<reference evidence="1 2" key="1">
    <citation type="submission" date="2018-04" db="EMBL/GenBank/DDBJ databases">
        <title>The genome sequence of Caulobacter sp. 744.</title>
        <authorList>
            <person name="Gao J."/>
            <person name="Sun J."/>
        </authorList>
    </citation>
    <scope>NUCLEOTIDE SEQUENCE [LARGE SCALE GENOMIC DNA]</scope>
    <source>
        <strain evidence="1 2">774</strain>
    </source>
</reference>
<dbReference type="Proteomes" id="UP000245073">
    <property type="component" value="Unassembled WGS sequence"/>
</dbReference>
<dbReference type="EMBL" id="QDKQ01000043">
    <property type="protein sequence ID" value="PVM89172.1"/>
    <property type="molecule type" value="Genomic_DNA"/>
</dbReference>
<name>A0A2T9JZL0_9CAUL</name>
<dbReference type="RefSeq" id="WP_109101236.1">
    <property type="nucleotide sequence ID" value="NZ_QDKQ01000043.1"/>
</dbReference>
<organism evidence="1 2">
    <name type="scientific">Caulobacter endophyticus</name>
    <dbReference type="NCBI Taxonomy" id="2172652"/>
    <lineage>
        <taxon>Bacteria</taxon>
        <taxon>Pseudomonadati</taxon>
        <taxon>Pseudomonadota</taxon>
        <taxon>Alphaproteobacteria</taxon>
        <taxon>Caulobacterales</taxon>
        <taxon>Caulobacteraceae</taxon>
        <taxon>Caulobacter</taxon>
    </lineage>
</organism>
<dbReference type="OrthoDB" id="7251180at2"/>
<evidence type="ECO:0008006" key="3">
    <source>
        <dbReference type="Google" id="ProtNLM"/>
    </source>
</evidence>
<accession>A0A2T9JZL0</accession>
<evidence type="ECO:0000313" key="2">
    <source>
        <dbReference type="Proteomes" id="UP000245073"/>
    </source>
</evidence>
<proteinExistence type="predicted"/>
<dbReference type="SUPFAM" id="SSF52540">
    <property type="entry name" value="P-loop containing nucleoside triphosphate hydrolases"/>
    <property type="match status" value="1"/>
</dbReference>
<comment type="caution">
    <text evidence="1">The sequence shown here is derived from an EMBL/GenBank/DDBJ whole genome shotgun (WGS) entry which is preliminary data.</text>
</comment>
<protein>
    <recommendedName>
        <fullName evidence="3">Sulfotransferase family protein</fullName>
    </recommendedName>
</protein>
<gene>
    <name evidence="1" type="ORF">DDF67_12605</name>
</gene>
<evidence type="ECO:0000313" key="1">
    <source>
        <dbReference type="EMBL" id="PVM89172.1"/>
    </source>
</evidence>
<sequence length="216" mass="24095">MSFHPLDFVYVHFAKAGGTSISKALADHYQERVFWDLEHDPCNAAHDVSDPPNLAENILAVQGHIRADRYAAHPVRVLTTFLRDPVDKLISVYFFWKTLPPTNSPDHLRFLAEKPSVLEHARATAGQAFPAYFGGFDMRDFDFIGFHDRRVEDLTTLSGMAGFPIPHEIHLNATPTSAERAAVLGDPGLLADLRKALAEDVDFYEQVRADRLGKGA</sequence>
<dbReference type="AlphaFoldDB" id="A0A2T9JZL0"/>
<keyword evidence="2" id="KW-1185">Reference proteome</keyword>
<dbReference type="Gene3D" id="3.40.50.300">
    <property type="entry name" value="P-loop containing nucleotide triphosphate hydrolases"/>
    <property type="match status" value="1"/>
</dbReference>
<dbReference type="InterPro" id="IPR027417">
    <property type="entry name" value="P-loop_NTPase"/>
</dbReference>